<accession>A0AB35HBV7</accession>
<organism evidence="1 2">
    <name type="scientific">Veillonella nakazawae</name>
    <dbReference type="NCBI Taxonomy" id="2682456"/>
    <lineage>
        <taxon>Bacteria</taxon>
        <taxon>Bacillati</taxon>
        <taxon>Bacillota</taxon>
        <taxon>Negativicutes</taxon>
        <taxon>Veillonellales</taxon>
        <taxon>Veillonellaceae</taxon>
        <taxon>Veillonella</taxon>
    </lineage>
</organism>
<sequence>MEKPKFISYTRPNGHNEFEEFYNSLPTKDRNKLRATIDMIEEAGIQAAIQLEWVKKLDSEIYEIRSKISSNIQRALYFHVRNNQYIITHGFTKKTQKTPTKEIIKAKQIKEEFEEEYYATKDFR</sequence>
<dbReference type="InterPro" id="IPR009241">
    <property type="entry name" value="HigB-like"/>
</dbReference>
<dbReference type="Pfam" id="PF05973">
    <property type="entry name" value="Gp49"/>
    <property type="match status" value="1"/>
</dbReference>
<evidence type="ECO:0000313" key="1">
    <source>
        <dbReference type="EMBL" id="MCB8606354.1"/>
    </source>
</evidence>
<comment type="caution">
    <text evidence="1">The sequence shown here is derived from an EMBL/GenBank/DDBJ whole genome shotgun (WGS) entry which is preliminary data.</text>
</comment>
<evidence type="ECO:0000313" key="2">
    <source>
        <dbReference type="Proteomes" id="UP001198010"/>
    </source>
</evidence>
<proteinExistence type="predicted"/>
<name>A0AB35HBV7_9FIRM</name>
<dbReference type="RefSeq" id="WP_129823487.1">
    <property type="nucleotide sequence ID" value="NZ_JAJDLA010000018.1"/>
</dbReference>
<dbReference type="AlphaFoldDB" id="A0AB35HBV7"/>
<dbReference type="EMBL" id="JAJDLA010000018">
    <property type="protein sequence ID" value="MCB8606354.1"/>
    <property type="molecule type" value="Genomic_DNA"/>
</dbReference>
<dbReference type="Proteomes" id="UP001198010">
    <property type="component" value="Unassembled WGS sequence"/>
</dbReference>
<gene>
    <name evidence="1" type="ORF">LJD63_08785</name>
</gene>
<protein>
    <submittedName>
        <fullName evidence="1">Type II toxin-antitoxin system RelE/ParE family toxin</fullName>
    </submittedName>
</protein>
<reference evidence="1" key="1">
    <citation type="submission" date="2021-10" db="EMBL/GenBank/DDBJ databases">
        <title>Collection of gut derived symbiotic bacterial strains cultured from healthy donors.</title>
        <authorList>
            <person name="Lin H."/>
            <person name="Littmann E."/>
            <person name="Kohout C."/>
            <person name="Pamer E.G."/>
        </authorList>
    </citation>
    <scope>NUCLEOTIDE SEQUENCE</scope>
    <source>
        <strain evidence="1">DFI.4.35</strain>
    </source>
</reference>